<reference evidence="1" key="2">
    <citation type="journal article" date="2015" name="Data Brief">
        <title>Shoot transcriptome of the giant reed, Arundo donax.</title>
        <authorList>
            <person name="Barrero R.A."/>
            <person name="Guerrero F.D."/>
            <person name="Moolhuijzen P."/>
            <person name="Goolsby J.A."/>
            <person name="Tidwell J."/>
            <person name="Bellgard S.E."/>
            <person name="Bellgard M.I."/>
        </authorList>
    </citation>
    <scope>NUCLEOTIDE SEQUENCE</scope>
    <source>
        <tissue evidence="1">Shoot tissue taken approximately 20 cm above the soil surface</tissue>
    </source>
</reference>
<organism evidence="1">
    <name type="scientific">Arundo donax</name>
    <name type="common">Giant reed</name>
    <name type="synonym">Donax arundinaceus</name>
    <dbReference type="NCBI Taxonomy" id="35708"/>
    <lineage>
        <taxon>Eukaryota</taxon>
        <taxon>Viridiplantae</taxon>
        <taxon>Streptophyta</taxon>
        <taxon>Embryophyta</taxon>
        <taxon>Tracheophyta</taxon>
        <taxon>Spermatophyta</taxon>
        <taxon>Magnoliopsida</taxon>
        <taxon>Liliopsida</taxon>
        <taxon>Poales</taxon>
        <taxon>Poaceae</taxon>
        <taxon>PACMAD clade</taxon>
        <taxon>Arundinoideae</taxon>
        <taxon>Arundineae</taxon>
        <taxon>Arundo</taxon>
    </lineage>
</organism>
<dbReference type="AlphaFoldDB" id="A0A0A9A954"/>
<dbReference type="EMBL" id="GBRH01254323">
    <property type="protein sequence ID" value="JAD43572.1"/>
    <property type="molecule type" value="Transcribed_RNA"/>
</dbReference>
<name>A0A0A9A954_ARUDO</name>
<reference evidence="1" key="1">
    <citation type="submission" date="2014-09" db="EMBL/GenBank/DDBJ databases">
        <authorList>
            <person name="Magalhaes I.L.F."/>
            <person name="Oliveira U."/>
            <person name="Santos F.R."/>
            <person name="Vidigal T.H.D.A."/>
            <person name="Brescovit A.D."/>
            <person name="Santos A.J."/>
        </authorList>
    </citation>
    <scope>NUCLEOTIDE SEQUENCE</scope>
    <source>
        <tissue evidence="1">Shoot tissue taken approximately 20 cm above the soil surface</tissue>
    </source>
</reference>
<protein>
    <submittedName>
        <fullName evidence="1">Uncharacterized protein</fullName>
    </submittedName>
</protein>
<evidence type="ECO:0000313" key="1">
    <source>
        <dbReference type="EMBL" id="JAD43572.1"/>
    </source>
</evidence>
<proteinExistence type="predicted"/>
<accession>A0A0A9A954</accession>
<sequence>MFLQSPQIFIGFFGENWIVQICSAMEPGWWSIGISKQLTNCCMHDAGNSLLAPQVAVVVLKLELP</sequence>